<gene>
    <name evidence="3" type="ORF">FPE_LOCUS1469</name>
</gene>
<dbReference type="PANTHER" id="PTHR46288">
    <property type="entry name" value="PHORBOL-ESTER/DAG-TYPE DOMAIN-CONTAINING PROTEIN"/>
    <property type="match status" value="1"/>
</dbReference>
<accession>A0AAD1YPL1</accession>
<dbReference type="Proteomes" id="UP000834106">
    <property type="component" value="Chromosome 1"/>
</dbReference>
<organism evidence="3 4">
    <name type="scientific">Fraxinus pennsylvanica</name>
    <dbReference type="NCBI Taxonomy" id="56036"/>
    <lineage>
        <taxon>Eukaryota</taxon>
        <taxon>Viridiplantae</taxon>
        <taxon>Streptophyta</taxon>
        <taxon>Embryophyta</taxon>
        <taxon>Tracheophyta</taxon>
        <taxon>Spermatophyta</taxon>
        <taxon>Magnoliopsida</taxon>
        <taxon>eudicotyledons</taxon>
        <taxon>Gunneridae</taxon>
        <taxon>Pentapetalae</taxon>
        <taxon>asterids</taxon>
        <taxon>lamiids</taxon>
        <taxon>Lamiales</taxon>
        <taxon>Oleaceae</taxon>
        <taxon>Oleeae</taxon>
        <taxon>Fraxinus</taxon>
    </lineage>
</organism>
<feature type="domain" description="DC1" evidence="2">
    <location>
        <begin position="71"/>
        <end position="119"/>
    </location>
</feature>
<evidence type="ECO:0000256" key="1">
    <source>
        <dbReference type="ARBA" id="ARBA00022737"/>
    </source>
</evidence>
<feature type="domain" description="DC1" evidence="2">
    <location>
        <begin position="130"/>
        <end position="175"/>
    </location>
</feature>
<evidence type="ECO:0000259" key="2">
    <source>
        <dbReference type="Pfam" id="PF03107"/>
    </source>
</evidence>
<evidence type="ECO:0000313" key="4">
    <source>
        <dbReference type="Proteomes" id="UP000834106"/>
    </source>
</evidence>
<evidence type="ECO:0000313" key="3">
    <source>
        <dbReference type="EMBL" id="CAI9754038.1"/>
    </source>
</evidence>
<protein>
    <recommendedName>
        <fullName evidence="2">DC1 domain-containing protein</fullName>
    </recommendedName>
</protein>
<dbReference type="InterPro" id="IPR004146">
    <property type="entry name" value="DC1"/>
</dbReference>
<reference evidence="3" key="1">
    <citation type="submission" date="2023-05" db="EMBL/GenBank/DDBJ databases">
        <authorList>
            <person name="Huff M."/>
        </authorList>
    </citation>
    <scope>NUCLEOTIDE SEQUENCE</scope>
</reference>
<proteinExistence type="predicted"/>
<name>A0AAD1YPL1_9LAMI</name>
<dbReference type="EMBL" id="OU503036">
    <property type="protein sequence ID" value="CAI9754038.1"/>
    <property type="molecule type" value="Genomic_DNA"/>
</dbReference>
<dbReference type="Pfam" id="PF03107">
    <property type="entry name" value="C1_2"/>
    <property type="match status" value="3"/>
</dbReference>
<feature type="domain" description="DC1" evidence="2">
    <location>
        <begin position="17"/>
        <end position="62"/>
    </location>
</feature>
<dbReference type="PANTHER" id="PTHR46288:SF80">
    <property type="entry name" value="CYSTEINE_HISTIDINE-RICH C1 DOMAIN FAMILY PROTEIN"/>
    <property type="match status" value="1"/>
</dbReference>
<keyword evidence="4" id="KW-1185">Reference proteome</keyword>
<dbReference type="AlphaFoldDB" id="A0AAD1YPL1"/>
<keyword evidence="1" id="KW-0677">Repeat</keyword>
<dbReference type="InterPro" id="IPR046349">
    <property type="entry name" value="C1-like_sf"/>
</dbReference>
<sequence length="331" mass="35346">MGRANQTSSAPAPIKHFSHPHELEPIQNNPQYLILCSGCKLEASGIMYTCSPCNFTLHSTCAQLPKLITHPSHPGCNLTLLPVSSYAGGRFNCDACNRQGEGFSYHCGKCDYDLHVLCAKKPMNVTHRAHSCPLELTFKNPYETKGFSCDICRQIGSNQWLYRCSSCEFDVHLDCTTAMPKPKPVVHHHLSFPSASNQNHLMAAGVPMNPNHPHLIHSASTGSQFQAPHNMMHSASIGGITNPHMGPVNTGFVPTYTAPPPMQNNIQRPNMINGLGTTLMTSAVQGLVEGAFQQVGQNVMQGIIGGGDGGGDGGAGGGAEYGGADGGYSEY</sequence>
<dbReference type="SUPFAM" id="SSF57889">
    <property type="entry name" value="Cysteine-rich domain"/>
    <property type="match status" value="1"/>
</dbReference>